<evidence type="ECO:0000313" key="7">
    <source>
        <dbReference type="Proteomes" id="UP000076482"/>
    </source>
</evidence>
<sequence>MYTPNYYIVFDIERNFRPYKSEFQDEIIEIGALKIDANSFEVTEEFNCLINPMSPISKHTTKLTGITKTDVRTAPKFPGAIKLFRDFVGEEYLFVTWGKDDYSFLVEDCILHDEECPYIGKERRFDVQNLVFNAYETLFEQQPNLKFAVDQLGLEWEGEQHRAFYDAKNTANILVKVLKEKDIRKPYKRTAELVLVKNGVLTDKGKKIFKNWVFKELKHGGHETLDWTLFEESNTWSSINERYNFEPATIEQVKSYFPTALEKAMQQLEYLAEMNAKKLLGMK</sequence>
<evidence type="ECO:0000259" key="5">
    <source>
        <dbReference type="SMART" id="SM00479"/>
    </source>
</evidence>
<dbReference type="GO" id="GO:0000175">
    <property type="term" value="F:3'-5'-RNA exonuclease activity"/>
    <property type="evidence" value="ECO:0007669"/>
    <property type="project" value="InterPro"/>
</dbReference>
<keyword evidence="2" id="KW-0540">Nuclease</keyword>
<evidence type="ECO:0000256" key="3">
    <source>
        <dbReference type="ARBA" id="ARBA00022801"/>
    </source>
</evidence>
<comment type="caution">
    <text evidence="6">The sequence shown here is derived from an EMBL/GenBank/DDBJ whole genome shotgun (WGS) entry which is preliminary data.</text>
</comment>
<dbReference type="Pfam" id="PF00929">
    <property type="entry name" value="RNase_T"/>
    <property type="match status" value="1"/>
</dbReference>
<dbReference type="Gene3D" id="3.30.420.10">
    <property type="entry name" value="Ribonuclease H-like superfamily/Ribonuclease H"/>
    <property type="match status" value="1"/>
</dbReference>
<dbReference type="SMART" id="SM00479">
    <property type="entry name" value="EXOIII"/>
    <property type="match status" value="1"/>
</dbReference>
<dbReference type="InterPro" id="IPR012337">
    <property type="entry name" value="RNaseH-like_sf"/>
</dbReference>
<accession>A0A162P3K1</accession>
<gene>
    <name evidence="6" type="ORF">B4088_2748</name>
</gene>
<dbReference type="PANTHER" id="PTHR23044">
    <property type="entry name" value="3'-5' EXONUCLEASE ERI1-RELATED"/>
    <property type="match status" value="1"/>
</dbReference>
<keyword evidence="4 6" id="KW-0269">Exonuclease</keyword>
<dbReference type="Proteomes" id="UP000076482">
    <property type="component" value="Unassembled WGS sequence"/>
</dbReference>
<dbReference type="EMBL" id="LJKE01000045">
    <property type="protein sequence ID" value="KZD65991.1"/>
    <property type="molecule type" value="Genomic_DNA"/>
</dbReference>
<dbReference type="NCBIfam" id="NF005226">
    <property type="entry name" value="PRK06722.1"/>
    <property type="match status" value="1"/>
</dbReference>
<evidence type="ECO:0000256" key="4">
    <source>
        <dbReference type="ARBA" id="ARBA00022839"/>
    </source>
</evidence>
<evidence type="ECO:0000313" key="6">
    <source>
        <dbReference type="EMBL" id="KZD65991.1"/>
    </source>
</evidence>
<dbReference type="GO" id="GO:0003676">
    <property type="term" value="F:nucleic acid binding"/>
    <property type="evidence" value="ECO:0007669"/>
    <property type="project" value="InterPro"/>
</dbReference>
<evidence type="ECO:0000256" key="2">
    <source>
        <dbReference type="ARBA" id="ARBA00022722"/>
    </source>
</evidence>
<evidence type="ECO:0000256" key="1">
    <source>
        <dbReference type="ARBA" id="ARBA00002286"/>
    </source>
</evidence>
<keyword evidence="3" id="KW-0378">Hydrolase</keyword>
<dbReference type="SUPFAM" id="SSF53098">
    <property type="entry name" value="Ribonuclease H-like"/>
    <property type="match status" value="1"/>
</dbReference>
<dbReference type="PATRIC" id="fig|1396.535.peg.1790"/>
<dbReference type="RefSeq" id="WP_063261217.1">
    <property type="nucleotide sequence ID" value="NZ_LJKE01000045.1"/>
</dbReference>
<dbReference type="AlphaFoldDB" id="A0A162P3K1"/>
<dbReference type="CDD" id="cd06133">
    <property type="entry name" value="ERI-1_3'hExo_like"/>
    <property type="match status" value="1"/>
</dbReference>
<organism evidence="6 7">
    <name type="scientific">Bacillus cereus</name>
    <dbReference type="NCBI Taxonomy" id="1396"/>
    <lineage>
        <taxon>Bacteria</taxon>
        <taxon>Bacillati</taxon>
        <taxon>Bacillota</taxon>
        <taxon>Bacilli</taxon>
        <taxon>Bacillales</taxon>
        <taxon>Bacillaceae</taxon>
        <taxon>Bacillus</taxon>
        <taxon>Bacillus cereus group</taxon>
    </lineage>
</organism>
<feature type="domain" description="Exonuclease" evidence="5">
    <location>
        <begin position="6"/>
        <end position="183"/>
    </location>
</feature>
<reference evidence="6 7" key="1">
    <citation type="submission" date="2015-09" db="EMBL/GenBank/DDBJ databases">
        <title>Bacillus cereus food isolates.</title>
        <authorList>
            <person name="Boekhorst J."/>
        </authorList>
    </citation>
    <scope>NUCLEOTIDE SEQUENCE [LARGE SCALE GENOMIC DNA]</scope>
    <source>
        <strain evidence="6 7">B4088</strain>
    </source>
</reference>
<proteinExistence type="predicted"/>
<name>A0A162P3K1_BACCE</name>
<comment type="function">
    <text evidence="1">Involved in the transposition of the insertion sequence.</text>
</comment>
<dbReference type="InterPro" id="IPR047201">
    <property type="entry name" value="ERI-1_3'hExo-like"/>
</dbReference>
<dbReference type="InterPro" id="IPR013520">
    <property type="entry name" value="Ribonucl_H"/>
</dbReference>
<dbReference type="InterPro" id="IPR051274">
    <property type="entry name" value="3-5_Exoribonuclease"/>
</dbReference>
<dbReference type="PANTHER" id="PTHR23044:SF61">
    <property type="entry name" value="3'-5' EXORIBONUCLEASE 1-RELATED"/>
    <property type="match status" value="1"/>
</dbReference>
<protein>
    <submittedName>
        <fullName evidence="6">Exonuclease family protein</fullName>
    </submittedName>
</protein>
<dbReference type="InterPro" id="IPR036397">
    <property type="entry name" value="RNaseH_sf"/>
</dbReference>